<gene>
    <name evidence="8" type="ORF">TRFO_16567</name>
</gene>
<dbReference type="Pfam" id="PF13913">
    <property type="entry name" value="zf-C2HC_2"/>
    <property type="match status" value="2"/>
</dbReference>
<dbReference type="OrthoDB" id="10255185at2759"/>
<dbReference type="PANTHER" id="PTHR13555">
    <property type="entry name" value="C2H2 ZINC FINGER CGI-62-RELATED"/>
    <property type="match status" value="1"/>
</dbReference>
<keyword evidence="3 5" id="KW-0863">Zinc-finger</keyword>
<evidence type="ECO:0000259" key="7">
    <source>
        <dbReference type="PROSITE" id="PS52027"/>
    </source>
</evidence>
<dbReference type="AlphaFoldDB" id="A0A1J4KQ70"/>
<organism evidence="8 9">
    <name type="scientific">Tritrichomonas foetus</name>
    <dbReference type="NCBI Taxonomy" id="1144522"/>
    <lineage>
        <taxon>Eukaryota</taxon>
        <taxon>Metamonada</taxon>
        <taxon>Parabasalia</taxon>
        <taxon>Tritrichomonadida</taxon>
        <taxon>Tritrichomonadidae</taxon>
        <taxon>Tritrichomonas</taxon>
    </lineage>
</organism>
<evidence type="ECO:0000256" key="5">
    <source>
        <dbReference type="PROSITE-ProRule" id="PRU01371"/>
    </source>
</evidence>
<keyword evidence="1" id="KW-0479">Metal-binding</keyword>
<evidence type="ECO:0000313" key="9">
    <source>
        <dbReference type="Proteomes" id="UP000179807"/>
    </source>
</evidence>
<evidence type="ECO:0000256" key="6">
    <source>
        <dbReference type="SAM" id="MobiDB-lite"/>
    </source>
</evidence>
<sequence>MLFSLNDKNLRDLGFTAANRATFQSWVGSLYKPRNTKTIDAGKRIASPKSAVRRSPATSSSQNVTNRLFSASLQRRKPQDDNYNVCYQPRITGAMRYGGQVDDGFDIKDLMFTPGPQLKELPKRLPPPGAKRRRMKWDVPEDGDCDSRGPCRFCGRKFALDRLSVHESICAHSSSRRRPFNSRKQRLAGTGVYGTKSPPPKPKTSRRPGEKPKYVQEHEELVRLLRAARMAESGGKVRMPAPRVGPDDRMQCPYCGRRFGRDQAERHMRFCENNRPAPRGPMTTCKVARGGTYRF</sequence>
<reference evidence="8" key="1">
    <citation type="submission" date="2016-10" db="EMBL/GenBank/DDBJ databases">
        <authorList>
            <person name="Benchimol M."/>
            <person name="Almeida L.G."/>
            <person name="Vasconcelos A.T."/>
            <person name="Perreira-Neves A."/>
            <person name="Rosa I.A."/>
            <person name="Tasca T."/>
            <person name="Bogo M.R."/>
            <person name="de Souza W."/>
        </authorList>
    </citation>
    <scope>NUCLEOTIDE SEQUENCE [LARGE SCALE GENOMIC DNA]</scope>
    <source>
        <strain evidence="8">K</strain>
    </source>
</reference>
<evidence type="ECO:0000256" key="4">
    <source>
        <dbReference type="ARBA" id="ARBA00022833"/>
    </source>
</evidence>
<dbReference type="GeneID" id="94833762"/>
<feature type="region of interest" description="Disordered" evidence="6">
    <location>
        <begin position="46"/>
        <end position="66"/>
    </location>
</feature>
<feature type="compositionally biased region" description="Polar residues" evidence="6">
    <location>
        <begin position="56"/>
        <end position="66"/>
    </location>
</feature>
<dbReference type="EMBL" id="MLAK01000544">
    <property type="protein sequence ID" value="OHT13258.1"/>
    <property type="molecule type" value="Genomic_DNA"/>
</dbReference>
<evidence type="ECO:0000256" key="2">
    <source>
        <dbReference type="ARBA" id="ARBA00022737"/>
    </source>
</evidence>
<feature type="domain" description="C2HC/C3H-type" evidence="7">
    <location>
        <begin position="147"/>
        <end position="176"/>
    </location>
</feature>
<keyword evidence="4" id="KW-0862">Zinc</keyword>
<feature type="region of interest" description="Disordered" evidence="6">
    <location>
        <begin position="171"/>
        <end position="214"/>
    </location>
</feature>
<evidence type="ECO:0000256" key="1">
    <source>
        <dbReference type="ARBA" id="ARBA00022723"/>
    </source>
</evidence>
<feature type="region of interest" description="Disordered" evidence="6">
    <location>
        <begin position="117"/>
        <end position="137"/>
    </location>
</feature>
<feature type="domain" description="C2HC/C3H-type" evidence="7">
    <location>
        <begin position="248"/>
        <end position="277"/>
    </location>
</feature>
<proteinExistence type="predicted"/>
<dbReference type="PROSITE" id="PS52027">
    <property type="entry name" value="ZF_C2HC_C3H"/>
    <property type="match status" value="2"/>
</dbReference>
<evidence type="ECO:0000256" key="3">
    <source>
        <dbReference type="ARBA" id="ARBA00022771"/>
    </source>
</evidence>
<dbReference type="VEuPathDB" id="TrichDB:TRFO_16567"/>
<dbReference type="GO" id="GO:0008270">
    <property type="term" value="F:zinc ion binding"/>
    <property type="evidence" value="ECO:0007669"/>
    <property type="project" value="UniProtKB-KW"/>
</dbReference>
<name>A0A1J4KQ70_9EUKA</name>
<feature type="compositionally biased region" description="Basic residues" evidence="6">
    <location>
        <begin position="174"/>
        <end position="186"/>
    </location>
</feature>
<accession>A0A1J4KQ70</accession>
<dbReference type="InterPro" id="IPR049899">
    <property type="entry name" value="Znf_C2HC_C3H"/>
</dbReference>
<protein>
    <submittedName>
        <fullName evidence="8">Zinc finger, C2H2 type family protein</fullName>
    </submittedName>
</protein>
<comment type="caution">
    <text evidence="8">The sequence shown here is derived from an EMBL/GenBank/DDBJ whole genome shotgun (WGS) entry which is preliminary data.</text>
</comment>
<dbReference type="Proteomes" id="UP000179807">
    <property type="component" value="Unassembled WGS sequence"/>
</dbReference>
<keyword evidence="2" id="KW-0677">Repeat</keyword>
<dbReference type="RefSeq" id="XP_068366394.1">
    <property type="nucleotide sequence ID" value="XM_068499058.1"/>
</dbReference>
<dbReference type="InterPro" id="IPR026319">
    <property type="entry name" value="ZC2HC1A/B-like"/>
</dbReference>
<evidence type="ECO:0000313" key="8">
    <source>
        <dbReference type="EMBL" id="OHT13258.1"/>
    </source>
</evidence>
<keyword evidence="9" id="KW-1185">Reference proteome</keyword>
<dbReference type="Gene3D" id="3.30.160.60">
    <property type="entry name" value="Classic Zinc Finger"/>
    <property type="match status" value="1"/>
</dbReference>
<dbReference type="PANTHER" id="PTHR13555:SF5">
    <property type="entry name" value="ZINC-FINGER OF A C2HC-TYPE"/>
    <property type="match status" value="1"/>
</dbReference>